<dbReference type="EMBL" id="JNFF01000015">
    <property type="protein sequence ID" value="KEQ31456.1"/>
    <property type="molecule type" value="Genomic_DNA"/>
</dbReference>
<comment type="caution">
    <text evidence="2">The sequence shown here is derived from an EMBL/GenBank/DDBJ whole genome shotgun (WGS) entry which is preliminary data.</text>
</comment>
<dbReference type="AlphaFoldDB" id="A0A081PL83"/>
<keyword evidence="3" id="KW-1185">Reference proteome</keyword>
<organism evidence="2 3">
    <name type="scientific">Pedobacter antarcticus 4BY</name>
    <dbReference type="NCBI Taxonomy" id="1358423"/>
    <lineage>
        <taxon>Bacteria</taxon>
        <taxon>Pseudomonadati</taxon>
        <taxon>Bacteroidota</taxon>
        <taxon>Sphingobacteriia</taxon>
        <taxon>Sphingobacteriales</taxon>
        <taxon>Sphingobacteriaceae</taxon>
        <taxon>Pedobacter</taxon>
    </lineage>
</organism>
<feature type="signal peptide" evidence="1">
    <location>
        <begin position="1"/>
        <end position="19"/>
    </location>
</feature>
<dbReference type="Proteomes" id="UP000028007">
    <property type="component" value="Unassembled WGS sequence"/>
</dbReference>
<gene>
    <name evidence="2" type="ORF">N180_10720</name>
</gene>
<keyword evidence="1" id="KW-0732">Signal</keyword>
<dbReference type="OrthoDB" id="129527at2"/>
<protein>
    <recommendedName>
        <fullName evidence="4">Amino acid aminotransferase</fullName>
    </recommendedName>
</protein>
<name>A0A081PL83_9SPHI</name>
<dbReference type="RefSeq" id="WP_037438054.1">
    <property type="nucleotide sequence ID" value="NZ_JNFF01000015.1"/>
</dbReference>
<dbReference type="eggNOG" id="ENOG5031D3D">
    <property type="taxonomic scope" value="Bacteria"/>
</dbReference>
<feature type="chain" id="PRO_5001761957" description="Amino acid aminotransferase" evidence="1">
    <location>
        <begin position="20"/>
        <end position="157"/>
    </location>
</feature>
<dbReference type="Pfam" id="PF16267">
    <property type="entry name" value="DUF4920"/>
    <property type="match status" value="1"/>
</dbReference>
<sequence length="157" mass="16973">MKKLIFAFGCCLFSLAALAQEPAFKGTSLGAGVSPGKPIAVAAVGKQLGMQQEAPMKITGEVIEVCKKKGCWMTLKTPEGEAMRVTFKDYAFFMPLDIEGKTVVLDGVARQQTISMEKLRHYAEDAKKSPEEISRITGPKAEIAYEATGVVILSDKL</sequence>
<proteinExistence type="predicted"/>
<evidence type="ECO:0000313" key="2">
    <source>
        <dbReference type="EMBL" id="KEQ31456.1"/>
    </source>
</evidence>
<reference evidence="2 3" key="1">
    <citation type="journal article" date="1992" name="Int. J. Syst. Bacteriol.">
        <title>Sphingobacterium antarcticus sp. nov. a Psychrotrophic Bacterium from the Soils of Schirmacher Oasis, Antarctica.</title>
        <authorList>
            <person name="Shivaji S."/>
            <person name="Ray M.K."/>
            <person name="Rao N.S."/>
            <person name="Saiserr L."/>
            <person name="Jagannadham M.V."/>
            <person name="Kumar G.S."/>
            <person name="Reddy G."/>
            <person name="Bhargava P.M."/>
        </authorList>
    </citation>
    <scope>NUCLEOTIDE SEQUENCE [LARGE SCALE GENOMIC DNA]</scope>
    <source>
        <strain evidence="2 3">4BY</strain>
    </source>
</reference>
<evidence type="ECO:0008006" key="4">
    <source>
        <dbReference type="Google" id="ProtNLM"/>
    </source>
</evidence>
<dbReference type="InterPro" id="IPR032577">
    <property type="entry name" value="DUF4920"/>
</dbReference>
<evidence type="ECO:0000256" key="1">
    <source>
        <dbReference type="SAM" id="SignalP"/>
    </source>
</evidence>
<evidence type="ECO:0000313" key="3">
    <source>
        <dbReference type="Proteomes" id="UP000028007"/>
    </source>
</evidence>
<accession>A0A081PL83</accession>